<gene>
    <name evidence="2" type="primary">Dwil\GK25191</name>
    <name evidence="2" type="ORF">Dwil_GK25191</name>
</gene>
<sequence>MSGLMIVGVPLSTGDKYIPRLTMRRIFNTKCFREERYRHEIANHYRDYKMQMQQHQHHLSHTMRTRSGHRHRQRHQKRQQRHLHHLQHQRRHKHRPEATASTFSGSLASQYSQFRGVWPTHVHYFPRFGDTYAPRGRQTICSGEPPDETYNAAVRLIKQAHSCEQLKELVQRQLWIYSCQRHRLRHREHVQQSQNAIADDDNDEDDHQQQQQQRRRIDFYTYLQLANGYYEQGLQANIKYLESIGKRNAIKTKQQQQQHQQQQHLRDTQQHHQNVADKLTMCDYFVKPSSSNLSATFDQCKFYEIIDNLSQLSLTNESNIDRLGATSVAAVSSLPVPSKSAVSQRQVDIKIDKKSNMEQATQQLTKKVLKLDLSGKNLDDYALKSPKSPIAARLPHQTSLTSSVDVEDRKTLREALYQGIFHRHRRTIFAVGSFLRMLRSRNAQYNTIRSSSEGEDIDEFLKRRSSKLLKLPHLFDR</sequence>
<reference evidence="2 3" key="1">
    <citation type="journal article" date="2007" name="Nature">
        <title>Evolution of genes and genomes on the Drosophila phylogeny.</title>
        <authorList>
            <consortium name="Drosophila 12 Genomes Consortium"/>
            <person name="Clark A.G."/>
            <person name="Eisen M.B."/>
            <person name="Smith D.R."/>
            <person name="Bergman C.M."/>
            <person name="Oliver B."/>
            <person name="Markow T.A."/>
            <person name="Kaufman T.C."/>
            <person name="Kellis M."/>
            <person name="Gelbart W."/>
            <person name="Iyer V.N."/>
            <person name="Pollard D.A."/>
            <person name="Sackton T.B."/>
            <person name="Larracuente A.M."/>
            <person name="Singh N.D."/>
            <person name="Abad J.P."/>
            <person name="Abt D.N."/>
            <person name="Adryan B."/>
            <person name="Aguade M."/>
            <person name="Akashi H."/>
            <person name="Anderson W.W."/>
            <person name="Aquadro C.F."/>
            <person name="Ardell D.H."/>
            <person name="Arguello R."/>
            <person name="Artieri C.G."/>
            <person name="Barbash D.A."/>
            <person name="Barker D."/>
            <person name="Barsanti P."/>
            <person name="Batterham P."/>
            <person name="Batzoglou S."/>
            <person name="Begun D."/>
            <person name="Bhutkar A."/>
            <person name="Blanco E."/>
            <person name="Bosak S.A."/>
            <person name="Bradley R.K."/>
            <person name="Brand A.D."/>
            <person name="Brent M.R."/>
            <person name="Brooks A.N."/>
            <person name="Brown R.H."/>
            <person name="Butlin R.K."/>
            <person name="Caggese C."/>
            <person name="Calvi B.R."/>
            <person name="Bernardo de Carvalho A."/>
            <person name="Caspi A."/>
            <person name="Castrezana S."/>
            <person name="Celniker S.E."/>
            <person name="Chang J.L."/>
            <person name="Chapple C."/>
            <person name="Chatterji S."/>
            <person name="Chinwalla A."/>
            <person name="Civetta A."/>
            <person name="Clifton S.W."/>
            <person name="Comeron J.M."/>
            <person name="Costello J.C."/>
            <person name="Coyne J.A."/>
            <person name="Daub J."/>
            <person name="David R.G."/>
            <person name="Delcher A.L."/>
            <person name="Delehaunty K."/>
            <person name="Do C.B."/>
            <person name="Ebling H."/>
            <person name="Edwards K."/>
            <person name="Eickbush T."/>
            <person name="Evans J.D."/>
            <person name="Filipski A."/>
            <person name="Findeiss S."/>
            <person name="Freyhult E."/>
            <person name="Fulton L."/>
            <person name="Fulton R."/>
            <person name="Garcia A.C."/>
            <person name="Gardiner A."/>
            <person name="Garfield D.A."/>
            <person name="Garvin B.E."/>
            <person name="Gibson G."/>
            <person name="Gilbert D."/>
            <person name="Gnerre S."/>
            <person name="Godfrey J."/>
            <person name="Good R."/>
            <person name="Gotea V."/>
            <person name="Gravely B."/>
            <person name="Greenberg A.J."/>
            <person name="Griffiths-Jones S."/>
            <person name="Gross S."/>
            <person name="Guigo R."/>
            <person name="Gustafson E.A."/>
            <person name="Haerty W."/>
            <person name="Hahn M.W."/>
            <person name="Halligan D.L."/>
            <person name="Halpern A.L."/>
            <person name="Halter G.M."/>
            <person name="Han M.V."/>
            <person name="Heger A."/>
            <person name="Hillier L."/>
            <person name="Hinrichs A.S."/>
            <person name="Holmes I."/>
            <person name="Hoskins R.A."/>
            <person name="Hubisz M.J."/>
            <person name="Hultmark D."/>
            <person name="Huntley M.A."/>
            <person name="Jaffe D.B."/>
            <person name="Jagadeeshan S."/>
            <person name="Jeck W.R."/>
            <person name="Johnson J."/>
            <person name="Jones C.D."/>
            <person name="Jordan W.C."/>
            <person name="Karpen G.H."/>
            <person name="Kataoka E."/>
            <person name="Keightley P.D."/>
            <person name="Kheradpour P."/>
            <person name="Kirkness E.F."/>
            <person name="Koerich L.B."/>
            <person name="Kristiansen K."/>
            <person name="Kudrna D."/>
            <person name="Kulathinal R.J."/>
            <person name="Kumar S."/>
            <person name="Kwok R."/>
            <person name="Lander E."/>
            <person name="Langley C.H."/>
            <person name="Lapoint R."/>
            <person name="Lazzaro B.P."/>
            <person name="Lee S.J."/>
            <person name="Levesque L."/>
            <person name="Li R."/>
            <person name="Lin C.F."/>
            <person name="Lin M.F."/>
            <person name="Lindblad-Toh K."/>
            <person name="Llopart A."/>
            <person name="Long M."/>
            <person name="Low L."/>
            <person name="Lozovsky E."/>
            <person name="Lu J."/>
            <person name="Luo M."/>
            <person name="Machado C.A."/>
            <person name="Makalowski W."/>
            <person name="Marzo M."/>
            <person name="Matsuda M."/>
            <person name="Matzkin L."/>
            <person name="McAllister B."/>
            <person name="McBride C.S."/>
            <person name="McKernan B."/>
            <person name="McKernan K."/>
            <person name="Mendez-Lago M."/>
            <person name="Minx P."/>
            <person name="Mollenhauer M.U."/>
            <person name="Montooth K."/>
            <person name="Mount S.M."/>
            <person name="Mu X."/>
            <person name="Myers E."/>
            <person name="Negre B."/>
            <person name="Newfeld S."/>
            <person name="Nielsen R."/>
            <person name="Noor M.A."/>
            <person name="O'Grady P."/>
            <person name="Pachter L."/>
            <person name="Papaceit M."/>
            <person name="Parisi M.J."/>
            <person name="Parisi M."/>
            <person name="Parts L."/>
            <person name="Pedersen J.S."/>
            <person name="Pesole G."/>
            <person name="Phillippy A.M."/>
            <person name="Ponting C.P."/>
            <person name="Pop M."/>
            <person name="Porcelli D."/>
            <person name="Powell J.R."/>
            <person name="Prohaska S."/>
            <person name="Pruitt K."/>
            <person name="Puig M."/>
            <person name="Quesneville H."/>
            <person name="Ram K.R."/>
            <person name="Rand D."/>
            <person name="Rasmussen M.D."/>
            <person name="Reed L.K."/>
            <person name="Reenan R."/>
            <person name="Reily A."/>
            <person name="Remington K.A."/>
            <person name="Rieger T.T."/>
            <person name="Ritchie M.G."/>
            <person name="Robin C."/>
            <person name="Rogers Y.H."/>
            <person name="Rohde C."/>
            <person name="Rozas J."/>
            <person name="Rubenfield M.J."/>
            <person name="Ruiz A."/>
            <person name="Russo S."/>
            <person name="Salzberg S.L."/>
            <person name="Sanchez-Gracia A."/>
            <person name="Saranga D.J."/>
            <person name="Sato H."/>
            <person name="Schaeffer S.W."/>
            <person name="Schatz M.C."/>
            <person name="Schlenke T."/>
            <person name="Schwartz R."/>
            <person name="Segarra C."/>
            <person name="Singh R.S."/>
            <person name="Sirot L."/>
            <person name="Sirota M."/>
            <person name="Sisneros N.B."/>
            <person name="Smith C.D."/>
            <person name="Smith T.F."/>
            <person name="Spieth J."/>
            <person name="Stage D.E."/>
            <person name="Stark A."/>
            <person name="Stephan W."/>
            <person name="Strausberg R.L."/>
            <person name="Strempel S."/>
            <person name="Sturgill D."/>
            <person name="Sutton G."/>
            <person name="Sutton G.G."/>
            <person name="Tao W."/>
            <person name="Teichmann S."/>
            <person name="Tobari Y.N."/>
            <person name="Tomimura Y."/>
            <person name="Tsolas J.M."/>
            <person name="Valente V.L."/>
            <person name="Venter E."/>
            <person name="Venter J.C."/>
            <person name="Vicario S."/>
            <person name="Vieira F.G."/>
            <person name="Vilella A.J."/>
            <person name="Villasante A."/>
            <person name="Walenz B."/>
            <person name="Wang J."/>
            <person name="Wasserman M."/>
            <person name="Watts T."/>
            <person name="Wilson D."/>
            <person name="Wilson R.K."/>
            <person name="Wing R.A."/>
            <person name="Wolfner M.F."/>
            <person name="Wong A."/>
            <person name="Wong G.K."/>
            <person name="Wu C.I."/>
            <person name="Wu G."/>
            <person name="Yamamoto D."/>
            <person name="Yang H.P."/>
            <person name="Yang S.P."/>
            <person name="Yorke J.A."/>
            <person name="Yoshida K."/>
            <person name="Zdobnov E."/>
            <person name="Zhang P."/>
            <person name="Zhang Y."/>
            <person name="Zimin A.V."/>
            <person name="Baldwin J."/>
            <person name="Abdouelleil A."/>
            <person name="Abdulkadir J."/>
            <person name="Abebe A."/>
            <person name="Abera B."/>
            <person name="Abreu J."/>
            <person name="Acer S.C."/>
            <person name="Aftuck L."/>
            <person name="Alexander A."/>
            <person name="An P."/>
            <person name="Anderson E."/>
            <person name="Anderson S."/>
            <person name="Arachi H."/>
            <person name="Azer M."/>
            <person name="Bachantsang P."/>
            <person name="Barry A."/>
            <person name="Bayul T."/>
            <person name="Berlin A."/>
            <person name="Bessette D."/>
            <person name="Bloom T."/>
            <person name="Blye J."/>
            <person name="Boguslavskiy L."/>
            <person name="Bonnet C."/>
            <person name="Boukhgalter B."/>
            <person name="Bourzgui I."/>
            <person name="Brown A."/>
            <person name="Cahill P."/>
            <person name="Channer S."/>
            <person name="Cheshatsang Y."/>
            <person name="Chuda L."/>
            <person name="Citroen M."/>
            <person name="Collymore A."/>
            <person name="Cooke P."/>
            <person name="Costello M."/>
            <person name="D'Aco K."/>
            <person name="Daza R."/>
            <person name="De Haan G."/>
            <person name="DeGray S."/>
            <person name="DeMaso C."/>
            <person name="Dhargay N."/>
            <person name="Dooley K."/>
            <person name="Dooley E."/>
            <person name="Doricent M."/>
            <person name="Dorje P."/>
            <person name="Dorjee K."/>
            <person name="Dupes A."/>
            <person name="Elong R."/>
            <person name="Falk J."/>
            <person name="Farina A."/>
            <person name="Faro S."/>
            <person name="Ferguson D."/>
            <person name="Fisher S."/>
            <person name="Foley C.D."/>
            <person name="Franke A."/>
            <person name="Friedrich D."/>
            <person name="Gadbois L."/>
            <person name="Gearin G."/>
            <person name="Gearin C.R."/>
            <person name="Giannoukos G."/>
            <person name="Goode T."/>
            <person name="Graham J."/>
            <person name="Grandbois E."/>
            <person name="Grewal S."/>
            <person name="Gyaltsen K."/>
            <person name="Hafez N."/>
            <person name="Hagos B."/>
            <person name="Hall J."/>
            <person name="Henson C."/>
            <person name="Hollinger A."/>
            <person name="Honan T."/>
            <person name="Huard M.D."/>
            <person name="Hughes L."/>
            <person name="Hurhula B."/>
            <person name="Husby M.E."/>
            <person name="Kamat A."/>
            <person name="Kanga B."/>
            <person name="Kashin S."/>
            <person name="Khazanovich D."/>
            <person name="Kisner P."/>
            <person name="Lance K."/>
            <person name="Lara M."/>
            <person name="Lee W."/>
            <person name="Lennon N."/>
            <person name="Letendre F."/>
            <person name="LeVine R."/>
            <person name="Lipovsky A."/>
            <person name="Liu X."/>
            <person name="Liu J."/>
            <person name="Liu S."/>
            <person name="Lokyitsang T."/>
            <person name="Lokyitsang Y."/>
            <person name="Lubonja R."/>
            <person name="Lui A."/>
            <person name="MacDonald P."/>
            <person name="Magnisalis V."/>
            <person name="Maru K."/>
            <person name="Matthews C."/>
            <person name="McCusker W."/>
            <person name="McDonough S."/>
            <person name="Mehta T."/>
            <person name="Meldrim J."/>
            <person name="Meneus L."/>
            <person name="Mihai O."/>
            <person name="Mihalev A."/>
            <person name="Mihova T."/>
            <person name="Mittelman R."/>
            <person name="Mlenga V."/>
            <person name="Montmayeur A."/>
            <person name="Mulrain L."/>
            <person name="Navidi A."/>
            <person name="Naylor J."/>
            <person name="Negash T."/>
            <person name="Nguyen T."/>
            <person name="Nguyen N."/>
            <person name="Nicol R."/>
            <person name="Norbu C."/>
            <person name="Norbu N."/>
            <person name="Novod N."/>
            <person name="O'Neill B."/>
            <person name="Osman S."/>
            <person name="Markiewicz E."/>
            <person name="Oyono O.L."/>
            <person name="Patti C."/>
            <person name="Phunkhang P."/>
            <person name="Pierre F."/>
            <person name="Priest M."/>
            <person name="Raghuraman S."/>
            <person name="Rege F."/>
            <person name="Reyes R."/>
            <person name="Rise C."/>
            <person name="Rogov P."/>
            <person name="Ross K."/>
            <person name="Ryan E."/>
            <person name="Settipalli S."/>
            <person name="Shea T."/>
            <person name="Sherpa N."/>
            <person name="Shi L."/>
            <person name="Shih D."/>
            <person name="Sparrow T."/>
            <person name="Spaulding J."/>
            <person name="Stalker J."/>
            <person name="Stange-Thomann N."/>
            <person name="Stavropoulos S."/>
            <person name="Stone C."/>
            <person name="Strader C."/>
            <person name="Tesfaye S."/>
            <person name="Thomson T."/>
            <person name="Thoulutsang Y."/>
            <person name="Thoulutsang D."/>
            <person name="Topham K."/>
            <person name="Topping I."/>
            <person name="Tsamla T."/>
            <person name="Vassiliev H."/>
            <person name="Vo A."/>
            <person name="Wangchuk T."/>
            <person name="Wangdi T."/>
            <person name="Weiand M."/>
            <person name="Wilkinson J."/>
            <person name="Wilson A."/>
            <person name="Yadav S."/>
            <person name="Young G."/>
            <person name="Yu Q."/>
            <person name="Zembek L."/>
            <person name="Zhong D."/>
            <person name="Zimmer A."/>
            <person name="Zwirko Z."/>
            <person name="Jaffe D.B."/>
            <person name="Alvarez P."/>
            <person name="Brockman W."/>
            <person name="Butler J."/>
            <person name="Chin C."/>
            <person name="Gnerre S."/>
            <person name="Grabherr M."/>
            <person name="Kleber M."/>
            <person name="Mauceli E."/>
            <person name="MacCallum I."/>
        </authorList>
    </citation>
    <scope>NUCLEOTIDE SEQUENCE [LARGE SCALE GENOMIC DNA]</scope>
    <source>
        <strain evidence="3">Tucson 14030-0811.24</strain>
    </source>
</reference>
<dbReference type="AlphaFoldDB" id="B4NBU4"/>
<evidence type="ECO:0000313" key="2">
    <source>
        <dbReference type="EMBL" id="EDW82303.2"/>
    </source>
</evidence>
<feature type="region of interest" description="Disordered" evidence="1">
    <location>
        <begin position="64"/>
        <end position="97"/>
    </location>
</feature>
<organism evidence="2 3">
    <name type="scientific">Drosophila willistoni</name>
    <name type="common">Fruit fly</name>
    <dbReference type="NCBI Taxonomy" id="7260"/>
    <lineage>
        <taxon>Eukaryota</taxon>
        <taxon>Metazoa</taxon>
        <taxon>Ecdysozoa</taxon>
        <taxon>Arthropoda</taxon>
        <taxon>Hexapoda</taxon>
        <taxon>Insecta</taxon>
        <taxon>Pterygota</taxon>
        <taxon>Neoptera</taxon>
        <taxon>Endopterygota</taxon>
        <taxon>Diptera</taxon>
        <taxon>Brachycera</taxon>
        <taxon>Muscomorpha</taxon>
        <taxon>Ephydroidea</taxon>
        <taxon>Drosophilidae</taxon>
        <taxon>Drosophila</taxon>
        <taxon>Sophophora</taxon>
    </lineage>
</organism>
<dbReference type="OrthoDB" id="7691224at2759"/>
<feature type="compositionally biased region" description="Basic residues" evidence="1">
    <location>
        <begin position="64"/>
        <end position="95"/>
    </location>
</feature>
<evidence type="ECO:0000313" key="3">
    <source>
        <dbReference type="Proteomes" id="UP000007798"/>
    </source>
</evidence>
<protein>
    <submittedName>
        <fullName evidence="2">Uncharacterized protein</fullName>
    </submittedName>
</protein>
<dbReference type="EMBL" id="CH964239">
    <property type="protein sequence ID" value="EDW82303.2"/>
    <property type="molecule type" value="Genomic_DNA"/>
</dbReference>
<feature type="region of interest" description="Disordered" evidence="1">
    <location>
        <begin position="251"/>
        <end position="272"/>
    </location>
</feature>
<name>B4NBU4_DROWI</name>
<feature type="compositionally biased region" description="Low complexity" evidence="1">
    <location>
        <begin position="254"/>
        <end position="263"/>
    </location>
</feature>
<dbReference type="Proteomes" id="UP000007798">
    <property type="component" value="Unassembled WGS sequence"/>
</dbReference>
<dbReference type="HOGENOM" id="CLU_049665_0_0_1"/>
<dbReference type="InParanoid" id="B4NBU4"/>
<dbReference type="FunCoup" id="B4NBU4">
    <property type="interactions" value="3"/>
</dbReference>
<feature type="region of interest" description="Disordered" evidence="1">
    <location>
        <begin position="190"/>
        <end position="213"/>
    </location>
</feature>
<proteinExistence type="predicted"/>
<keyword evidence="3" id="KW-1185">Reference proteome</keyword>
<accession>B4NBU4</accession>
<evidence type="ECO:0000256" key="1">
    <source>
        <dbReference type="SAM" id="MobiDB-lite"/>
    </source>
</evidence>